<evidence type="ECO:0000313" key="3">
    <source>
        <dbReference type="EMBL" id="OKA03093.1"/>
    </source>
</evidence>
<feature type="transmembrane region" description="Helical" evidence="1">
    <location>
        <begin position="191"/>
        <end position="213"/>
    </location>
</feature>
<dbReference type="Proteomes" id="UP000076321">
    <property type="component" value="Unassembled WGS sequence"/>
</dbReference>
<protein>
    <submittedName>
        <fullName evidence="2">Uncharacterized protein</fullName>
    </submittedName>
</protein>
<keyword evidence="1" id="KW-1133">Transmembrane helix</keyword>
<reference evidence="2 4" key="1">
    <citation type="submission" date="2015-12" db="EMBL/GenBank/DDBJ databases">
        <title>Amycolatopsis regifaucium genome sequencing and assembly.</title>
        <authorList>
            <person name="Mayilraj S."/>
        </authorList>
    </citation>
    <scope>NUCLEOTIDE SEQUENCE [LARGE SCALE GENOMIC DNA]</scope>
    <source>
        <strain evidence="2 4">GY080</strain>
    </source>
</reference>
<dbReference type="AlphaFoldDB" id="A0A154ME04"/>
<accession>A0A154ME04</accession>
<dbReference type="Proteomes" id="UP000186883">
    <property type="component" value="Unassembled WGS sequence"/>
</dbReference>
<evidence type="ECO:0000313" key="2">
    <source>
        <dbReference type="EMBL" id="KZB82732.1"/>
    </source>
</evidence>
<gene>
    <name evidence="3" type="ORF">ATP06_0238005</name>
    <name evidence="2" type="ORF">AVL48_37575</name>
</gene>
<comment type="caution">
    <text evidence="2">The sequence shown here is derived from an EMBL/GenBank/DDBJ whole genome shotgun (WGS) entry which is preliminary data.</text>
</comment>
<organism evidence="2 4">
    <name type="scientific">Amycolatopsis regifaucium</name>
    <dbReference type="NCBI Taxonomy" id="546365"/>
    <lineage>
        <taxon>Bacteria</taxon>
        <taxon>Bacillati</taxon>
        <taxon>Actinomycetota</taxon>
        <taxon>Actinomycetes</taxon>
        <taxon>Pseudonocardiales</taxon>
        <taxon>Pseudonocardiaceae</taxon>
        <taxon>Amycolatopsis</taxon>
    </lineage>
</organism>
<feature type="transmembrane region" description="Helical" evidence="1">
    <location>
        <begin position="158"/>
        <end position="179"/>
    </location>
</feature>
<name>A0A154ME04_9PSEU</name>
<feature type="transmembrane region" description="Helical" evidence="1">
    <location>
        <begin position="219"/>
        <end position="238"/>
    </location>
</feature>
<keyword evidence="1" id="KW-0812">Transmembrane</keyword>
<keyword evidence="1" id="KW-0472">Membrane</keyword>
<keyword evidence="5" id="KW-1185">Reference proteome</keyword>
<dbReference type="EMBL" id="LQCI01000032">
    <property type="protein sequence ID" value="KZB82732.1"/>
    <property type="molecule type" value="Genomic_DNA"/>
</dbReference>
<sequence length="244" mass="26835">MITVSWPRSDPRQVHGRPARWPWTRWLVVVIGVVVIGVGVGGAIAPWRQTEEFRAAVQCNHEDGGCVGREPATVVGRRTYTTTATDVDGHFTTTTTRHWEVTWQRAGNEPQPHDVTEEFYEHVMPDQSITLRTWRGEVVGLEVPGSSDWFVPAVSGLLVPWLLLVHAGLGVSLWGLIIGGWSGLFMLAFRAFCWMLLAVAPACLLADVLAYGLQFDGEFYALTGFAVLAAVVGGWMLSGSLDEF</sequence>
<evidence type="ECO:0000256" key="1">
    <source>
        <dbReference type="SAM" id="Phobius"/>
    </source>
</evidence>
<dbReference type="EMBL" id="LOBU02000050">
    <property type="protein sequence ID" value="OKA03093.1"/>
    <property type="molecule type" value="Genomic_DNA"/>
</dbReference>
<feature type="transmembrane region" description="Helical" evidence="1">
    <location>
        <begin position="26"/>
        <end position="47"/>
    </location>
</feature>
<reference evidence="3 5" key="2">
    <citation type="submission" date="2016-11" db="EMBL/GenBank/DDBJ databases">
        <title>Genome sequencing of Amycolatopsis regifaucium.</title>
        <authorList>
            <person name="Mayilraj S."/>
            <person name="Kaur N."/>
        </authorList>
    </citation>
    <scope>NUCLEOTIDE SEQUENCE [LARGE SCALE GENOMIC DNA]</scope>
    <source>
        <strain evidence="3 5">GY080</strain>
    </source>
</reference>
<evidence type="ECO:0000313" key="5">
    <source>
        <dbReference type="Proteomes" id="UP000186883"/>
    </source>
</evidence>
<evidence type="ECO:0000313" key="4">
    <source>
        <dbReference type="Proteomes" id="UP000076321"/>
    </source>
</evidence>
<proteinExistence type="predicted"/>